<dbReference type="EMBL" id="AMKT01000027">
    <property type="protein sequence ID" value="OXG25881.1"/>
    <property type="molecule type" value="Genomic_DNA"/>
</dbReference>
<organism evidence="1 2">
    <name type="scientific">Cryptococcus neoformans Tu259-1</name>
    <dbReference type="NCBI Taxonomy" id="1230072"/>
    <lineage>
        <taxon>Eukaryota</taxon>
        <taxon>Fungi</taxon>
        <taxon>Dikarya</taxon>
        <taxon>Basidiomycota</taxon>
        <taxon>Agaricomycotina</taxon>
        <taxon>Tremellomycetes</taxon>
        <taxon>Tremellales</taxon>
        <taxon>Cryptococcaceae</taxon>
        <taxon>Cryptococcus</taxon>
        <taxon>Cryptococcus neoformans species complex</taxon>
    </lineage>
</organism>
<name>A0A854QHJ0_CRYNE</name>
<proteinExistence type="predicted"/>
<accession>A0A854QHJ0</accession>
<dbReference type="Proteomes" id="UP000199727">
    <property type="component" value="Unassembled WGS sequence"/>
</dbReference>
<dbReference type="Gene3D" id="3.40.50.720">
    <property type="entry name" value="NAD(P)-binding Rossmann-like Domain"/>
    <property type="match status" value="2"/>
</dbReference>
<gene>
    <name evidence="1" type="ORF">C361_01841</name>
</gene>
<dbReference type="AlphaFoldDB" id="A0A854QHJ0"/>
<evidence type="ECO:0000313" key="1">
    <source>
        <dbReference type="EMBL" id="OXG25881.1"/>
    </source>
</evidence>
<evidence type="ECO:0000313" key="2">
    <source>
        <dbReference type="Proteomes" id="UP000199727"/>
    </source>
</evidence>
<comment type="caution">
    <text evidence="1">The sequence shown here is derived from an EMBL/GenBank/DDBJ whole genome shotgun (WGS) entry which is preliminary data.</text>
</comment>
<sequence length="79" mass="8207">MADPLGGGNGMVPHYSGTTLDAQTRYAGGAKGIIGRYFAGEAQNPANLIVIDGDVSFIEQVRKAGTDDPVCDAHLLVCE</sequence>
<reference evidence="1 2" key="1">
    <citation type="submission" date="2017-06" db="EMBL/GenBank/DDBJ databases">
        <title>Global population genomics of the pathogenic fungus Cryptococcus neoformans var. grubii.</title>
        <authorList>
            <person name="Cuomo C."/>
            <person name="Litvintseva A."/>
            <person name="Chen Y."/>
            <person name="Young S."/>
            <person name="Zeng Q."/>
            <person name="Chapman S."/>
            <person name="Gujja S."/>
            <person name="Saif S."/>
            <person name="Birren B."/>
        </authorList>
    </citation>
    <scope>NUCLEOTIDE SEQUENCE [LARGE SCALE GENOMIC DNA]</scope>
    <source>
        <strain evidence="1 2">Tu259-1</strain>
    </source>
</reference>
<protein>
    <submittedName>
        <fullName evidence="1">Formate dehydrogenase</fullName>
    </submittedName>
</protein>